<feature type="transmembrane region" description="Helical" evidence="8">
    <location>
        <begin position="123"/>
        <end position="146"/>
    </location>
</feature>
<dbReference type="InterPro" id="IPR010291">
    <property type="entry name" value="Ion_channel_UNC-93"/>
</dbReference>
<comment type="subcellular location">
    <subcellularLocation>
        <location evidence="1">Membrane</location>
        <topology evidence="1">Multi-pass membrane protein</topology>
    </subcellularLocation>
</comment>
<dbReference type="GeneID" id="7830059"/>
<dbReference type="GO" id="GO:0016020">
    <property type="term" value="C:membrane"/>
    <property type="evidence" value="ECO:0007669"/>
    <property type="project" value="UniProtKB-SubCell"/>
</dbReference>
<feature type="transmembrane region" description="Helical" evidence="8">
    <location>
        <begin position="346"/>
        <end position="364"/>
    </location>
</feature>
<feature type="transmembrane region" description="Helical" evidence="8">
    <location>
        <begin position="90"/>
        <end position="111"/>
    </location>
</feature>
<feature type="transmembrane region" description="Helical" evidence="8">
    <location>
        <begin position="385"/>
        <end position="404"/>
    </location>
</feature>
<gene>
    <name evidence="9" type="ORF">TTHERM_00471400</name>
</gene>
<feature type="transmembrane region" description="Helical" evidence="8">
    <location>
        <begin position="60"/>
        <end position="83"/>
    </location>
</feature>
<keyword evidence="10" id="KW-1185">Reference proteome</keyword>
<feature type="transmembrane region" description="Helical" evidence="8">
    <location>
        <begin position="323"/>
        <end position="340"/>
    </location>
</feature>
<sequence>MSSEENHTPLVDAEVDPVVYKAGRIKVVVLALTFLLLFSAFNSAQNLVGSLYKGQGYNNLGLISLLVLYAIFAISCLFANYFISRMEYKYIFIFSSLGYVSYTAAGIWVCACDGSDSGACAEGVIYFIVLLGASLCGFSASLIWIAQGGYIDSIGQDTPSKKGTFSGIFWAIMQGSQIIGNILGTFILQYLKNMQYFLIMTGLGIAASLLFFFLPSVKKVENKDVNVPITIQIKNVFKLMVDVKTRYVLFVMMLAGIIVTFYSGFLSTLVSNSIAREPDQSDDDFNNLVSKKLSFTLICLGCFEVLSGLISGRLGDKFNVFKLATFGTLICFLGVLLSFLGLFTDNYFVCFIIASVWGFSDCYFQTVIQTLLNKLFPGKIEIFQVFRFILSITVAIFQVINILLQDSPSYIFLMITMFCIMVTNFACAQLGNKAGNNDNVSSQSSQN</sequence>
<evidence type="ECO:0000256" key="1">
    <source>
        <dbReference type="ARBA" id="ARBA00004141"/>
    </source>
</evidence>
<dbReference type="OrthoDB" id="289546at2759"/>
<name>I7MD24_TETTS</name>
<feature type="transmembrane region" description="Helical" evidence="8">
    <location>
        <begin position="410"/>
        <end position="427"/>
    </location>
</feature>
<evidence type="ECO:0000256" key="3">
    <source>
        <dbReference type="ARBA" id="ARBA00022989"/>
    </source>
</evidence>
<accession>I7MD24</accession>
<dbReference type="SUPFAM" id="SSF103473">
    <property type="entry name" value="MFS general substrate transporter"/>
    <property type="match status" value="1"/>
</dbReference>
<feature type="transmembrane region" description="Helical" evidence="8">
    <location>
        <begin position="194"/>
        <end position="214"/>
    </location>
</feature>
<dbReference type="eggNOG" id="KOG3097">
    <property type="taxonomic scope" value="Eukaryota"/>
</dbReference>
<keyword evidence="2 8" id="KW-0812">Transmembrane</keyword>
<dbReference type="InParanoid" id="I7MD24"/>
<keyword evidence="5" id="KW-0325">Glycoprotein</keyword>
<evidence type="ECO:0000256" key="2">
    <source>
        <dbReference type="ARBA" id="ARBA00022692"/>
    </source>
</evidence>
<evidence type="ECO:0000256" key="6">
    <source>
        <dbReference type="ARBA" id="ARBA00040302"/>
    </source>
</evidence>
<dbReference type="KEGG" id="tet:TTHERM_00471400"/>
<dbReference type="AlphaFoldDB" id="I7MD24"/>
<dbReference type="RefSeq" id="XP_001033026.1">
    <property type="nucleotide sequence ID" value="XM_001033026.3"/>
</dbReference>
<dbReference type="HOGENOM" id="CLU_054306_0_0_1"/>
<reference evidence="10" key="1">
    <citation type="journal article" date="2006" name="PLoS Biol.">
        <title>Macronuclear genome sequence of the ciliate Tetrahymena thermophila, a model eukaryote.</title>
        <authorList>
            <person name="Eisen J.A."/>
            <person name="Coyne R.S."/>
            <person name="Wu M."/>
            <person name="Wu D."/>
            <person name="Thiagarajan M."/>
            <person name="Wortman J.R."/>
            <person name="Badger J.H."/>
            <person name="Ren Q."/>
            <person name="Amedeo P."/>
            <person name="Jones K.M."/>
            <person name="Tallon L.J."/>
            <person name="Delcher A.L."/>
            <person name="Salzberg S.L."/>
            <person name="Silva J.C."/>
            <person name="Haas B.J."/>
            <person name="Majoros W.H."/>
            <person name="Farzad M."/>
            <person name="Carlton J.M."/>
            <person name="Smith R.K. Jr."/>
            <person name="Garg J."/>
            <person name="Pearlman R.E."/>
            <person name="Karrer K.M."/>
            <person name="Sun L."/>
            <person name="Manning G."/>
            <person name="Elde N.C."/>
            <person name="Turkewitz A.P."/>
            <person name="Asai D.J."/>
            <person name="Wilkes D.E."/>
            <person name="Wang Y."/>
            <person name="Cai H."/>
            <person name="Collins K."/>
            <person name="Stewart B.A."/>
            <person name="Lee S.R."/>
            <person name="Wilamowska K."/>
            <person name="Weinberg Z."/>
            <person name="Ruzzo W.L."/>
            <person name="Wloga D."/>
            <person name="Gaertig J."/>
            <person name="Frankel J."/>
            <person name="Tsao C.-C."/>
            <person name="Gorovsky M.A."/>
            <person name="Keeling P.J."/>
            <person name="Waller R.F."/>
            <person name="Patron N.J."/>
            <person name="Cherry J.M."/>
            <person name="Stover N.A."/>
            <person name="Krieger C.J."/>
            <person name="del Toro C."/>
            <person name="Ryder H.F."/>
            <person name="Williamson S.C."/>
            <person name="Barbeau R.A."/>
            <person name="Hamilton E.P."/>
            <person name="Orias E."/>
        </authorList>
    </citation>
    <scope>NUCLEOTIDE SEQUENCE [LARGE SCALE GENOMIC DNA]</scope>
    <source>
        <strain evidence="10">SB210</strain>
    </source>
</reference>
<dbReference type="OMA" id="QFQDKTH"/>
<dbReference type="Gene3D" id="1.20.1250.20">
    <property type="entry name" value="MFS general substrate transporter like domains"/>
    <property type="match status" value="1"/>
</dbReference>
<organism evidence="9 10">
    <name type="scientific">Tetrahymena thermophila (strain SB210)</name>
    <dbReference type="NCBI Taxonomy" id="312017"/>
    <lineage>
        <taxon>Eukaryota</taxon>
        <taxon>Sar</taxon>
        <taxon>Alveolata</taxon>
        <taxon>Ciliophora</taxon>
        <taxon>Intramacronucleata</taxon>
        <taxon>Oligohymenophorea</taxon>
        <taxon>Hymenostomatida</taxon>
        <taxon>Tetrahymenina</taxon>
        <taxon>Tetrahymenidae</taxon>
        <taxon>Tetrahymena</taxon>
    </lineage>
</organism>
<evidence type="ECO:0000313" key="9">
    <source>
        <dbReference type="EMBL" id="EAR85363.1"/>
    </source>
</evidence>
<keyword evidence="3 8" id="KW-1133">Transmembrane helix</keyword>
<evidence type="ECO:0000256" key="8">
    <source>
        <dbReference type="SAM" id="Phobius"/>
    </source>
</evidence>
<dbReference type="EMBL" id="GG662622">
    <property type="protein sequence ID" value="EAR85363.1"/>
    <property type="molecule type" value="Genomic_DNA"/>
</dbReference>
<dbReference type="Pfam" id="PF05978">
    <property type="entry name" value="UNC-93"/>
    <property type="match status" value="1"/>
</dbReference>
<evidence type="ECO:0000256" key="5">
    <source>
        <dbReference type="ARBA" id="ARBA00023180"/>
    </source>
</evidence>
<evidence type="ECO:0000256" key="4">
    <source>
        <dbReference type="ARBA" id="ARBA00023136"/>
    </source>
</evidence>
<evidence type="ECO:0000313" key="10">
    <source>
        <dbReference type="Proteomes" id="UP000009168"/>
    </source>
</evidence>
<evidence type="ECO:0000256" key="7">
    <source>
        <dbReference type="ARBA" id="ARBA00041910"/>
    </source>
</evidence>
<dbReference type="PANTHER" id="PTHR23294">
    <property type="entry name" value="ET TRANSLATION PRODUCT-RELATED"/>
    <property type="match status" value="1"/>
</dbReference>
<feature type="transmembrane region" description="Helical" evidence="8">
    <location>
        <begin position="27"/>
        <end position="48"/>
    </location>
</feature>
<protein>
    <recommendedName>
        <fullName evidence="6">UNC93-like protein MFSD11</fullName>
    </recommendedName>
    <alternativeName>
        <fullName evidence="7">Major facilitator superfamily domain-containing protein 11</fullName>
    </alternativeName>
</protein>
<feature type="transmembrane region" description="Helical" evidence="8">
    <location>
        <begin position="247"/>
        <end position="273"/>
    </location>
</feature>
<dbReference type="PANTHER" id="PTHR23294:SF0">
    <property type="entry name" value="UNC93-LIKE PROTEIN MFSD11"/>
    <property type="match status" value="1"/>
</dbReference>
<proteinExistence type="predicted"/>
<dbReference type="InterPro" id="IPR051617">
    <property type="entry name" value="UNC-93-like_regulator"/>
</dbReference>
<dbReference type="InterPro" id="IPR036259">
    <property type="entry name" value="MFS_trans_sf"/>
</dbReference>
<keyword evidence="4 8" id="KW-0472">Membrane</keyword>
<dbReference type="Proteomes" id="UP000009168">
    <property type="component" value="Unassembled WGS sequence"/>
</dbReference>
<feature type="transmembrane region" description="Helical" evidence="8">
    <location>
        <begin position="293"/>
        <end position="311"/>
    </location>
</feature>
<feature type="transmembrane region" description="Helical" evidence="8">
    <location>
        <begin position="167"/>
        <end position="188"/>
    </location>
</feature>